<dbReference type="InterPro" id="IPR052730">
    <property type="entry name" value="Sugar_ABC_transporter"/>
</dbReference>
<feature type="transmembrane region" description="Helical" evidence="5">
    <location>
        <begin position="273"/>
        <end position="293"/>
    </location>
</feature>
<evidence type="ECO:0000256" key="1">
    <source>
        <dbReference type="ARBA" id="ARBA00004651"/>
    </source>
</evidence>
<dbReference type="CDD" id="cd06261">
    <property type="entry name" value="TM_PBP2"/>
    <property type="match status" value="1"/>
</dbReference>
<gene>
    <name evidence="7" type="ORF">ENU96_01990</name>
</gene>
<organism evidence="7">
    <name type="scientific">Candidatus Caldatribacterium californiense</name>
    <dbReference type="NCBI Taxonomy" id="1454726"/>
    <lineage>
        <taxon>Bacteria</taxon>
        <taxon>Pseudomonadati</taxon>
        <taxon>Atribacterota</taxon>
        <taxon>Atribacteria</taxon>
        <taxon>Atribacterales</taxon>
        <taxon>Candidatus Caldatribacteriaceae</taxon>
        <taxon>Candidatus Caldatribacterium</taxon>
    </lineage>
</organism>
<dbReference type="EMBL" id="DTEN01000079">
    <property type="protein sequence ID" value="HGI74442.1"/>
    <property type="molecule type" value="Genomic_DNA"/>
</dbReference>
<dbReference type="InterPro" id="IPR035906">
    <property type="entry name" value="MetI-like_sf"/>
</dbReference>
<dbReference type="GO" id="GO:0005886">
    <property type="term" value="C:plasma membrane"/>
    <property type="evidence" value="ECO:0007669"/>
    <property type="project" value="UniProtKB-SubCell"/>
</dbReference>
<reference evidence="7" key="1">
    <citation type="journal article" date="2020" name="mSystems">
        <title>Genome- and Community-Level Interaction Insights into Carbon Utilization and Element Cycling Functions of Hydrothermarchaeota in Hydrothermal Sediment.</title>
        <authorList>
            <person name="Zhou Z."/>
            <person name="Liu Y."/>
            <person name="Xu W."/>
            <person name="Pan J."/>
            <person name="Luo Z.H."/>
            <person name="Li M."/>
        </authorList>
    </citation>
    <scope>NUCLEOTIDE SEQUENCE [LARGE SCALE GENOMIC DNA]</scope>
    <source>
        <strain evidence="7">SpSt-716</strain>
    </source>
</reference>
<feature type="domain" description="ABC transmembrane type-1" evidence="6">
    <location>
        <begin position="76"/>
        <end position="289"/>
    </location>
</feature>
<dbReference type="PROSITE" id="PS50928">
    <property type="entry name" value="ABC_TM1"/>
    <property type="match status" value="1"/>
</dbReference>
<dbReference type="SUPFAM" id="SSF160964">
    <property type="entry name" value="MalF N-terminal region-like"/>
    <property type="match status" value="1"/>
</dbReference>
<evidence type="ECO:0000256" key="2">
    <source>
        <dbReference type="ARBA" id="ARBA00022692"/>
    </source>
</evidence>
<keyword evidence="2 5" id="KW-0812">Transmembrane</keyword>
<feature type="transmembrane region" description="Helical" evidence="5">
    <location>
        <begin position="16"/>
        <end position="38"/>
    </location>
</feature>
<evidence type="ECO:0000256" key="3">
    <source>
        <dbReference type="ARBA" id="ARBA00022989"/>
    </source>
</evidence>
<evidence type="ECO:0000256" key="5">
    <source>
        <dbReference type="RuleBase" id="RU363032"/>
    </source>
</evidence>
<evidence type="ECO:0000259" key="6">
    <source>
        <dbReference type="PROSITE" id="PS50928"/>
    </source>
</evidence>
<dbReference type="InterPro" id="IPR000515">
    <property type="entry name" value="MetI-like"/>
</dbReference>
<comment type="similarity">
    <text evidence="5">Belongs to the binding-protein-dependent transport system permease family.</text>
</comment>
<sequence>MDIRNTWANRVSDRGMLYLFLLPTFGLLLFLVIFPLIWSLYLSFCEYSANAAQPPVFIGIANYSSLFREKEVWDRFVTTGKFVFLAVAVEFLLGFGIAMLLNREFYGKGLLTTLFILPMMFSPAVIGKFFRFMMDTNWGIVNYILGRLFGMPKIAWTTSYEYALYSLVITDVWIWTPFIVLLSLAGLSSVPRYLYEAADVDRASGWFKFRYITLPYVAPILILAVLFRTMDAFRFFDVVYVLTEGGPGYATQIVPFYIYKLAFSFWRTGRSCALAYVLLIIIIALSNIYITYLNRLRRA</sequence>
<accession>A0A7V3YKP3</accession>
<proteinExistence type="inferred from homology"/>
<evidence type="ECO:0000256" key="4">
    <source>
        <dbReference type="ARBA" id="ARBA00023136"/>
    </source>
</evidence>
<protein>
    <submittedName>
        <fullName evidence="7">Sugar ABC transporter permease</fullName>
    </submittedName>
</protein>
<dbReference type="PANTHER" id="PTHR43759:SF1">
    <property type="entry name" value="GLUCOSE IMPORT SYSTEM PERMEASE PROTEIN GLCT"/>
    <property type="match status" value="1"/>
</dbReference>
<dbReference type="Pfam" id="PF00528">
    <property type="entry name" value="BPD_transp_1"/>
    <property type="match status" value="1"/>
</dbReference>
<keyword evidence="3 5" id="KW-1133">Transmembrane helix</keyword>
<dbReference type="Gene3D" id="1.10.3720.10">
    <property type="entry name" value="MetI-like"/>
    <property type="match status" value="1"/>
</dbReference>
<comment type="subcellular location">
    <subcellularLocation>
        <location evidence="1 5">Cell membrane</location>
        <topology evidence="1 5">Multi-pass membrane protein</topology>
    </subcellularLocation>
</comment>
<dbReference type="SUPFAM" id="SSF161098">
    <property type="entry name" value="MetI-like"/>
    <property type="match status" value="1"/>
</dbReference>
<keyword evidence="5" id="KW-0813">Transport</keyword>
<keyword evidence="4 5" id="KW-0472">Membrane</keyword>
<dbReference type="PANTHER" id="PTHR43759">
    <property type="entry name" value="TREHALOSE TRANSPORT SYSTEM PERMEASE PROTEIN SUGA"/>
    <property type="match status" value="1"/>
</dbReference>
<feature type="transmembrane region" description="Helical" evidence="5">
    <location>
        <begin position="82"/>
        <end position="102"/>
    </location>
</feature>
<dbReference type="AlphaFoldDB" id="A0A7V3YKP3"/>
<name>A0A7V3YKP3_9BACT</name>
<comment type="caution">
    <text evidence="7">The sequence shown here is derived from an EMBL/GenBank/DDBJ whole genome shotgun (WGS) entry which is preliminary data.</text>
</comment>
<feature type="transmembrane region" description="Helical" evidence="5">
    <location>
        <begin position="109"/>
        <end position="130"/>
    </location>
</feature>
<feature type="transmembrane region" description="Helical" evidence="5">
    <location>
        <begin position="172"/>
        <end position="195"/>
    </location>
</feature>
<dbReference type="GO" id="GO:0055085">
    <property type="term" value="P:transmembrane transport"/>
    <property type="evidence" value="ECO:0007669"/>
    <property type="project" value="InterPro"/>
</dbReference>
<feature type="transmembrane region" description="Helical" evidence="5">
    <location>
        <begin position="207"/>
        <end position="227"/>
    </location>
</feature>
<evidence type="ECO:0000313" key="7">
    <source>
        <dbReference type="EMBL" id="HGI74442.1"/>
    </source>
</evidence>